<gene>
    <name evidence="1" type="ORF">TPC1_15037</name>
</gene>
<dbReference type="EMBL" id="GDID01003729">
    <property type="protein sequence ID" value="JAP92877.1"/>
    <property type="molecule type" value="Transcribed_RNA"/>
</dbReference>
<protein>
    <submittedName>
        <fullName evidence="1">Uncharacterized protein</fullName>
    </submittedName>
</protein>
<feature type="non-terminal residue" evidence="1">
    <location>
        <position position="79"/>
    </location>
</feature>
<evidence type="ECO:0000313" key="1">
    <source>
        <dbReference type="EMBL" id="JAP92877.1"/>
    </source>
</evidence>
<feature type="non-terminal residue" evidence="1">
    <location>
        <position position="1"/>
    </location>
</feature>
<reference evidence="1" key="1">
    <citation type="submission" date="2015-07" db="EMBL/GenBank/DDBJ databases">
        <title>Adaptation to a free-living lifestyle via gene acquisitions in the diplomonad Trepomonas sp. PC1.</title>
        <authorList>
            <person name="Xu F."/>
            <person name="Jerlstrom-Hultqvist J."/>
            <person name="Kolisko M."/>
            <person name="Simpson A.G.B."/>
            <person name="Roger A.J."/>
            <person name="Svard S.G."/>
            <person name="Andersson J.O."/>
        </authorList>
    </citation>
    <scope>NUCLEOTIDE SEQUENCE</scope>
    <source>
        <strain evidence="1">PC1</strain>
    </source>
</reference>
<dbReference type="AlphaFoldDB" id="A0A146K8D8"/>
<organism evidence="1">
    <name type="scientific">Trepomonas sp. PC1</name>
    <dbReference type="NCBI Taxonomy" id="1076344"/>
    <lineage>
        <taxon>Eukaryota</taxon>
        <taxon>Metamonada</taxon>
        <taxon>Diplomonadida</taxon>
        <taxon>Hexamitidae</taxon>
        <taxon>Hexamitinae</taxon>
        <taxon>Trepomonas</taxon>
    </lineage>
</organism>
<name>A0A146K8D8_9EUKA</name>
<accession>A0A146K8D8</accession>
<proteinExistence type="predicted"/>
<sequence length="79" mass="9224">EKYFKNNYMGSVSTFQKIFHNLSNDQITMLRDKFDRLTDRKAQCMEFVALVVISYMIQSNVKSCSKVSSDNIYGLLQQI</sequence>